<dbReference type="Pfam" id="PF16747">
    <property type="entry name" value="Adhesin_E"/>
    <property type="match status" value="1"/>
</dbReference>
<feature type="domain" description="Surface-adhesin protein E-like" evidence="2">
    <location>
        <begin position="23"/>
        <end position="124"/>
    </location>
</feature>
<name>A0A4R0XQW4_9BURK</name>
<dbReference type="EMBL" id="MWML01000004">
    <property type="protein sequence ID" value="TCG09889.1"/>
    <property type="molecule type" value="Genomic_DNA"/>
</dbReference>
<keyword evidence="1" id="KW-0732">Signal</keyword>
<sequence length="138" mass="15503">MLRNRVIAALLAGVVSSAFAANWESIYSAPEGTIWVDRGAMSVEHPLIHARLRIKLSKPDNAGDGLYDESIVKVTFNCDRHAYVITYEKKWLRGKLVKEWEGDTDYIPLDPDRPLYQAARALCSHTYGAVQVRDTVPT</sequence>
<evidence type="ECO:0000313" key="4">
    <source>
        <dbReference type="Proteomes" id="UP000294200"/>
    </source>
</evidence>
<protein>
    <recommendedName>
        <fullName evidence="2">Surface-adhesin protein E-like domain-containing protein</fullName>
    </recommendedName>
</protein>
<accession>A0A4R0XQW4</accession>
<reference evidence="3 4" key="1">
    <citation type="submission" date="2017-02" db="EMBL/GenBank/DDBJ databases">
        <title>Paraburkholderia sophoroidis sp. nov. and Paraburkholderia steynii sp. nov. rhizobial symbionts of the fynbos legume Hypocalyptus sophoroides.</title>
        <authorList>
            <person name="Steenkamp E.T."/>
            <person name="Beukes C.W."/>
            <person name="Van Zyl E."/>
            <person name="Avontuur J."/>
            <person name="Chan W.Y."/>
            <person name="Hassen A."/>
            <person name="Palmer M."/>
            <person name="Mthombeni L."/>
            <person name="Phalane F."/>
            <person name="Sereme K."/>
            <person name="Venter S.N."/>
        </authorList>
    </citation>
    <scope>NUCLEOTIDE SEQUENCE [LARGE SCALE GENOMIC DNA]</scope>
    <source>
        <strain evidence="3 4">HC1.1ba</strain>
    </source>
</reference>
<proteinExistence type="predicted"/>
<dbReference type="AlphaFoldDB" id="A0A4R0XQW4"/>
<keyword evidence="4" id="KW-1185">Reference proteome</keyword>
<evidence type="ECO:0000259" key="2">
    <source>
        <dbReference type="Pfam" id="PF16747"/>
    </source>
</evidence>
<gene>
    <name evidence="3" type="ORF">BZM27_01935</name>
</gene>
<dbReference type="Proteomes" id="UP000294200">
    <property type="component" value="Unassembled WGS sequence"/>
</dbReference>
<evidence type="ECO:0000256" key="1">
    <source>
        <dbReference type="SAM" id="SignalP"/>
    </source>
</evidence>
<organism evidence="3 4">
    <name type="scientific">Paraburkholderia steynii</name>
    <dbReference type="NCBI Taxonomy" id="1245441"/>
    <lineage>
        <taxon>Bacteria</taxon>
        <taxon>Pseudomonadati</taxon>
        <taxon>Pseudomonadota</taxon>
        <taxon>Betaproteobacteria</taxon>
        <taxon>Burkholderiales</taxon>
        <taxon>Burkholderiaceae</taxon>
        <taxon>Paraburkholderia</taxon>
    </lineage>
</organism>
<feature type="signal peptide" evidence="1">
    <location>
        <begin position="1"/>
        <end position="20"/>
    </location>
</feature>
<feature type="chain" id="PRO_5020978651" description="Surface-adhesin protein E-like domain-containing protein" evidence="1">
    <location>
        <begin position="21"/>
        <end position="138"/>
    </location>
</feature>
<comment type="caution">
    <text evidence="3">The sequence shown here is derived from an EMBL/GenBank/DDBJ whole genome shotgun (WGS) entry which is preliminary data.</text>
</comment>
<evidence type="ECO:0000313" key="3">
    <source>
        <dbReference type="EMBL" id="TCG09889.1"/>
    </source>
</evidence>
<dbReference type="InterPro" id="IPR031939">
    <property type="entry name" value="Adhesin_E-like"/>
</dbReference>